<dbReference type="FunFam" id="3.20.20.140:FF:000033">
    <property type="entry name" value="Adenosine deaminase-like protein"/>
    <property type="match status" value="1"/>
</dbReference>
<keyword evidence="4" id="KW-0479">Metal-binding</keyword>
<reference evidence="12" key="1">
    <citation type="submission" date="2020-07" db="EMBL/GenBank/DDBJ databases">
        <title>Multicomponent nature underlies the extraordinary mechanical properties of spider dragline silk.</title>
        <authorList>
            <person name="Kono N."/>
            <person name="Nakamura H."/>
            <person name="Mori M."/>
            <person name="Yoshida Y."/>
            <person name="Ohtoshi R."/>
            <person name="Malay A.D."/>
            <person name="Moran D.A.P."/>
            <person name="Tomita M."/>
            <person name="Numata K."/>
            <person name="Arakawa K."/>
        </authorList>
    </citation>
    <scope>NUCLEOTIDE SEQUENCE</scope>
</reference>
<dbReference type="GO" id="GO:0009117">
    <property type="term" value="P:nucleotide metabolic process"/>
    <property type="evidence" value="ECO:0007669"/>
    <property type="project" value="UniProtKB-KW"/>
</dbReference>
<organism evidence="12 13">
    <name type="scientific">Trichonephila clavata</name>
    <name type="common">Joro spider</name>
    <name type="synonym">Nephila clavata</name>
    <dbReference type="NCBI Taxonomy" id="2740835"/>
    <lineage>
        <taxon>Eukaryota</taxon>
        <taxon>Metazoa</taxon>
        <taxon>Ecdysozoa</taxon>
        <taxon>Arthropoda</taxon>
        <taxon>Chelicerata</taxon>
        <taxon>Arachnida</taxon>
        <taxon>Araneae</taxon>
        <taxon>Araneomorphae</taxon>
        <taxon>Entelegynae</taxon>
        <taxon>Araneoidea</taxon>
        <taxon>Nephilidae</taxon>
        <taxon>Trichonephila</taxon>
    </lineage>
</organism>
<evidence type="ECO:0000256" key="6">
    <source>
        <dbReference type="ARBA" id="ARBA00022833"/>
    </source>
</evidence>
<dbReference type="EMBL" id="BMAO01012869">
    <property type="protein sequence ID" value="GFQ84476.1"/>
    <property type="molecule type" value="Genomic_DNA"/>
</dbReference>
<evidence type="ECO:0000256" key="7">
    <source>
        <dbReference type="ARBA" id="ARBA00023080"/>
    </source>
</evidence>
<dbReference type="Gene3D" id="3.20.20.140">
    <property type="entry name" value="Metal-dependent hydrolases"/>
    <property type="match status" value="1"/>
</dbReference>
<comment type="similarity">
    <text evidence="2">Belongs to the metallo-dependent hydrolases superfamily. Adenosine and AMP deaminases family.</text>
</comment>
<dbReference type="OrthoDB" id="272271at2759"/>
<name>A0A8X6FN31_TRICU</name>
<dbReference type="InterPro" id="IPR032466">
    <property type="entry name" value="Metal_Hydrolase"/>
</dbReference>
<comment type="function">
    <text evidence="9">Catalyzes the hydrolysis of the free cytosolic methylated adenosine nucleotide N(6)-methyl-AMP (N6-mAMP) to produce inositol monophosphate (IMP) and methylamine. Is required for the catabolism of cytosolic N6-mAMP, which is derived from the degradation of mRNA containing N6-methylated adenine (m6A).</text>
</comment>
<dbReference type="PANTHER" id="PTHR11409:SF42">
    <property type="entry name" value="ADENOSINE DEAMINASE-LIKE PROTEIN"/>
    <property type="match status" value="1"/>
</dbReference>
<evidence type="ECO:0000313" key="13">
    <source>
        <dbReference type="Proteomes" id="UP000887116"/>
    </source>
</evidence>
<keyword evidence="7" id="KW-0546">Nucleotide metabolism</keyword>
<dbReference type="AlphaFoldDB" id="A0A8X6FN31"/>
<comment type="cofactor">
    <cofactor evidence="1">
        <name>Zn(2+)</name>
        <dbReference type="ChEBI" id="CHEBI:29105"/>
    </cofactor>
</comment>
<comment type="subunit">
    <text evidence="3">Monomer.</text>
</comment>
<keyword evidence="6" id="KW-0862">Zinc</keyword>
<sequence length="347" mass="39910">MELNVEEMQLQTFIKMPKIELHAHLNGSLSHRTLQKLIDLKKKCGMSGECDLKLPCLTSNDLSECFKVFDLIHEITDSLEAIYVAACDVIEDFYKDGVHYLELRTTPKEAGSFFTQEMYIETVIKAIEDTSQKCKGMIVKLLLSIDRKRSSWYAEETLKIAERYFLMSSCVVGIDLSGNPMSGDIGCFLPYLDHAKKIGLKLAIHISEIPNNFKEVEQLLKLQPNRLGHGTYLHPQKGGSLKNFELLKELKIPLEICLTSNVISKTVPSYEEHHFKLFNEINYPCVLCTDDKGIFNTTLSKEYYLASNHYSLTKEDMFNLSYNSINYIFSDDSKHELRSLWKEYIKK</sequence>
<dbReference type="Pfam" id="PF00962">
    <property type="entry name" value="A_deaminase"/>
    <property type="match status" value="1"/>
</dbReference>
<feature type="domain" description="Adenosine deaminase" evidence="11">
    <location>
        <begin position="17"/>
        <end position="339"/>
    </location>
</feature>
<keyword evidence="5" id="KW-0378">Hydrolase</keyword>
<evidence type="ECO:0000259" key="11">
    <source>
        <dbReference type="Pfam" id="PF00962"/>
    </source>
</evidence>
<dbReference type="GO" id="GO:0006154">
    <property type="term" value="P:adenosine catabolic process"/>
    <property type="evidence" value="ECO:0007669"/>
    <property type="project" value="TreeGrafter"/>
</dbReference>
<dbReference type="InterPro" id="IPR001365">
    <property type="entry name" value="A_deaminase_dom"/>
</dbReference>
<evidence type="ECO:0000256" key="2">
    <source>
        <dbReference type="ARBA" id="ARBA00006676"/>
    </source>
</evidence>
<protein>
    <recommendedName>
        <fullName evidence="10">Adenosine deaminase-like protein</fullName>
    </recommendedName>
</protein>
<dbReference type="CDD" id="cd00443">
    <property type="entry name" value="ADA_AMPD"/>
    <property type="match status" value="1"/>
</dbReference>
<evidence type="ECO:0000256" key="9">
    <source>
        <dbReference type="ARBA" id="ARBA00057464"/>
    </source>
</evidence>
<comment type="catalytic activity">
    <reaction evidence="8">
        <text>N(6)-methyl-AMP + H2O + H(+) = IMP + methylamine</text>
        <dbReference type="Rhea" id="RHEA:16001"/>
        <dbReference type="ChEBI" id="CHEBI:15377"/>
        <dbReference type="ChEBI" id="CHEBI:15378"/>
        <dbReference type="ChEBI" id="CHEBI:58053"/>
        <dbReference type="ChEBI" id="CHEBI:59338"/>
        <dbReference type="ChEBI" id="CHEBI:144842"/>
    </reaction>
    <physiologicalReaction direction="left-to-right" evidence="8">
        <dbReference type="Rhea" id="RHEA:16002"/>
    </physiologicalReaction>
</comment>
<evidence type="ECO:0000256" key="10">
    <source>
        <dbReference type="ARBA" id="ARBA00070474"/>
    </source>
</evidence>
<comment type="caution">
    <text evidence="12">The sequence shown here is derived from an EMBL/GenBank/DDBJ whole genome shotgun (WGS) entry which is preliminary data.</text>
</comment>
<dbReference type="PANTHER" id="PTHR11409">
    <property type="entry name" value="ADENOSINE DEAMINASE"/>
    <property type="match status" value="1"/>
</dbReference>
<evidence type="ECO:0000256" key="3">
    <source>
        <dbReference type="ARBA" id="ARBA00011245"/>
    </source>
</evidence>
<keyword evidence="13" id="KW-1185">Reference proteome</keyword>
<evidence type="ECO:0000256" key="8">
    <source>
        <dbReference type="ARBA" id="ARBA00048787"/>
    </source>
</evidence>
<gene>
    <name evidence="12" type="primary">ADAL</name>
    <name evidence="12" type="ORF">TNCT_442331</name>
</gene>
<evidence type="ECO:0000256" key="1">
    <source>
        <dbReference type="ARBA" id="ARBA00001947"/>
    </source>
</evidence>
<evidence type="ECO:0000256" key="4">
    <source>
        <dbReference type="ARBA" id="ARBA00022723"/>
    </source>
</evidence>
<dbReference type="GO" id="GO:0004000">
    <property type="term" value="F:adenosine deaminase activity"/>
    <property type="evidence" value="ECO:0007669"/>
    <property type="project" value="TreeGrafter"/>
</dbReference>
<accession>A0A8X6FN31</accession>
<dbReference type="Proteomes" id="UP000887116">
    <property type="component" value="Unassembled WGS sequence"/>
</dbReference>
<proteinExistence type="inferred from homology"/>
<evidence type="ECO:0000313" key="12">
    <source>
        <dbReference type="EMBL" id="GFQ84476.1"/>
    </source>
</evidence>
<dbReference type="InterPro" id="IPR006330">
    <property type="entry name" value="Ado/ade_deaminase"/>
</dbReference>
<dbReference type="GO" id="GO:0046103">
    <property type="term" value="P:inosine biosynthetic process"/>
    <property type="evidence" value="ECO:0007669"/>
    <property type="project" value="TreeGrafter"/>
</dbReference>
<dbReference type="GO" id="GO:0046872">
    <property type="term" value="F:metal ion binding"/>
    <property type="evidence" value="ECO:0007669"/>
    <property type="project" value="UniProtKB-KW"/>
</dbReference>
<evidence type="ECO:0000256" key="5">
    <source>
        <dbReference type="ARBA" id="ARBA00022801"/>
    </source>
</evidence>
<dbReference type="SUPFAM" id="SSF51556">
    <property type="entry name" value="Metallo-dependent hydrolases"/>
    <property type="match status" value="1"/>
</dbReference>